<dbReference type="PANTHER" id="PTHR12992">
    <property type="entry name" value="NUDIX HYDROLASE"/>
    <property type="match status" value="1"/>
</dbReference>
<dbReference type="InterPro" id="IPR015797">
    <property type="entry name" value="NUDIX_hydrolase-like_dom_sf"/>
</dbReference>
<proteinExistence type="predicted"/>
<feature type="domain" description="Nudix hydrolase" evidence="2">
    <location>
        <begin position="58"/>
        <end position="194"/>
    </location>
</feature>
<evidence type="ECO:0000259" key="2">
    <source>
        <dbReference type="PROSITE" id="PS51462"/>
    </source>
</evidence>
<dbReference type="OrthoDB" id="10260614at2759"/>
<dbReference type="Pfam" id="PF00293">
    <property type="entry name" value="NUDIX"/>
    <property type="match status" value="1"/>
</dbReference>
<evidence type="ECO:0000313" key="3">
    <source>
        <dbReference type="EMBL" id="KAF5322268.1"/>
    </source>
</evidence>
<gene>
    <name evidence="3" type="ORF">D9619_000123</name>
</gene>
<accession>A0A8H5BGY1</accession>
<dbReference type="PANTHER" id="PTHR12992:SF45">
    <property type="entry name" value="NUDIX HYDROLASE DOMAIN-CONTAINING PROTEIN"/>
    <property type="match status" value="1"/>
</dbReference>
<dbReference type="GO" id="GO:0010945">
    <property type="term" value="F:coenzyme A diphosphatase activity"/>
    <property type="evidence" value="ECO:0007669"/>
    <property type="project" value="InterPro"/>
</dbReference>
<feature type="region of interest" description="Disordered" evidence="1">
    <location>
        <begin position="295"/>
        <end position="316"/>
    </location>
</feature>
<dbReference type="AlphaFoldDB" id="A0A8H5BGY1"/>
<evidence type="ECO:0000313" key="4">
    <source>
        <dbReference type="Proteomes" id="UP000567179"/>
    </source>
</evidence>
<keyword evidence="4" id="KW-1185">Reference proteome</keyword>
<dbReference type="PROSITE" id="PS51462">
    <property type="entry name" value="NUDIX"/>
    <property type="match status" value="1"/>
</dbReference>
<dbReference type="GO" id="GO:0015938">
    <property type="term" value="P:coenzyme A catabolic process"/>
    <property type="evidence" value="ECO:0007669"/>
    <property type="project" value="TreeGrafter"/>
</dbReference>
<name>A0A8H5BGY1_9AGAR</name>
<feature type="region of interest" description="Disordered" evidence="1">
    <location>
        <begin position="90"/>
        <end position="109"/>
    </location>
</feature>
<comment type="caution">
    <text evidence="3">The sequence shown here is derived from an EMBL/GenBank/DDBJ whole genome shotgun (WGS) entry which is preliminary data.</text>
</comment>
<evidence type="ECO:0000256" key="1">
    <source>
        <dbReference type="SAM" id="MobiDB-lite"/>
    </source>
</evidence>
<dbReference type="Proteomes" id="UP000567179">
    <property type="component" value="Unassembled WGS sequence"/>
</dbReference>
<feature type="compositionally biased region" description="Basic and acidic residues" evidence="1">
    <location>
        <begin position="306"/>
        <end position="316"/>
    </location>
</feature>
<organism evidence="3 4">
    <name type="scientific">Psilocybe cf. subviscida</name>
    <dbReference type="NCBI Taxonomy" id="2480587"/>
    <lineage>
        <taxon>Eukaryota</taxon>
        <taxon>Fungi</taxon>
        <taxon>Dikarya</taxon>
        <taxon>Basidiomycota</taxon>
        <taxon>Agaricomycotina</taxon>
        <taxon>Agaricomycetes</taxon>
        <taxon>Agaricomycetidae</taxon>
        <taxon>Agaricales</taxon>
        <taxon>Agaricineae</taxon>
        <taxon>Strophariaceae</taxon>
        <taxon>Psilocybe</taxon>
    </lineage>
</organism>
<protein>
    <recommendedName>
        <fullName evidence="2">Nudix hydrolase domain-containing protein</fullName>
    </recommendedName>
</protein>
<dbReference type="InterPro" id="IPR000086">
    <property type="entry name" value="NUDIX_hydrolase_dom"/>
</dbReference>
<dbReference type="SUPFAM" id="SSF55811">
    <property type="entry name" value="Nudix"/>
    <property type="match status" value="1"/>
</dbReference>
<dbReference type="Gene3D" id="3.90.79.10">
    <property type="entry name" value="Nucleoside Triphosphate Pyrophosphohydrolase"/>
    <property type="match status" value="1"/>
</dbReference>
<dbReference type="EMBL" id="JAACJJ010000028">
    <property type="protein sequence ID" value="KAF5322268.1"/>
    <property type="molecule type" value="Genomic_DNA"/>
</dbReference>
<dbReference type="InterPro" id="IPR045121">
    <property type="entry name" value="CoAse"/>
</dbReference>
<dbReference type="CDD" id="cd03426">
    <property type="entry name" value="NUDIX_CoAse_Nudt7"/>
    <property type="match status" value="1"/>
</dbReference>
<sequence>MTSNSNSIPRTTNQLKFHRPKIRWDEARIPPLSEESKRCLRNLAAYRAPKQKMRYPRSRMAAVLVALFVGRQGDLYVLLNRRSSTLRTYAGDTSLPGGKVDPEDTSLEDTARREACEEIGLPRDRNKVPLLCVLEPILAAELIVTPVVVLILDNTLRPILNADEVASLFSHPLASFLSSEAPFPHEPDTLEVPYHRSFEVAGSGPLATRFRVHQFLTGREAGGIKPVYGLTASMLIRTAIIGYQREPNFEVNPPHAATMEERIAYALLHRPNFRESCEKEHVDLRPAKRIVAALDKKQERWRKKQKERERRDGSRL</sequence>
<reference evidence="3 4" key="1">
    <citation type="journal article" date="2020" name="ISME J.">
        <title>Uncovering the hidden diversity of litter-decomposition mechanisms in mushroom-forming fungi.</title>
        <authorList>
            <person name="Floudas D."/>
            <person name="Bentzer J."/>
            <person name="Ahren D."/>
            <person name="Johansson T."/>
            <person name="Persson P."/>
            <person name="Tunlid A."/>
        </authorList>
    </citation>
    <scope>NUCLEOTIDE SEQUENCE [LARGE SCALE GENOMIC DNA]</scope>
    <source>
        <strain evidence="3 4">CBS 101986</strain>
    </source>
</reference>